<dbReference type="AlphaFoldDB" id="A0A0A9CLB8"/>
<proteinExistence type="predicted"/>
<accession>A0A0A9CLB8</accession>
<protein>
    <submittedName>
        <fullName evidence="4">Similar to IBR3 (IBA-RESPONSE 3)</fullName>
    </submittedName>
</protein>
<sequence length="149" mass="16484">MLFREVICPTCGDQLVLKIPFLSSNASFLACFIRCIPLTLTWNPVSEQARLLVLEAADQLDRHGNKKACGILAMAKVAAPNMALQVLDMAMQVHGAPVCHLTPSYRTYGRPLGHCGLQTAPMKSISGQSRSWSCKEQGCKNWARYSFRE</sequence>
<evidence type="ECO:0000313" key="4">
    <source>
        <dbReference type="EMBL" id="JAD77084.1"/>
    </source>
</evidence>
<reference evidence="4" key="1">
    <citation type="submission" date="2014-09" db="EMBL/GenBank/DDBJ databases">
        <authorList>
            <person name="Magalhaes I.L.F."/>
            <person name="Oliveira U."/>
            <person name="Santos F.R."/>
            <person name="Vidigal T.H.D.A."/>
            <person name="Brescovit A.D."/>
            <person name="Santos A.J."/>
        </authorList>
    </citation>
    <scope>NUCLEOTIDE SEQUENCE</scope>
    <source>
        <tissue evidence="4">Shoot tissue taken approximately 20 cm above the soil surface</tissue>
    </source>
</reference>
<dbReference type="InterPro" id="IPR050741">
    <property type="entry name" value="Acyl-CoA_dehydrogenase"/>
</dbReference>
<dbReference type="Pfam" id="PF00441">
    <property type="entry name" value="Acyl-CoA_dh_1"/>
    <property type="match status" value="1"/>
</dbReference>
<name>A0A0A9CLB8_ARUDO</name>
<evidence type="ECO:0000256" key="1">
    <source>
        <dbReference type="ARBA" id="ARBA00022630"/>
    </source>
</evidence>
<dbReference type="PROSITE" id="PS51257">
    <property type="entry name" value="PROKAR_LIPOPROTEIN"/>
    <property type="match status" value="1"/>
</dbReference>
<dbReference type="EMBL" id="GBRH01220811">
    <property type="protein sequence ID" value="JAD77084.1"/>
    <property type="molecule type" value="Transcribed_RNA"/>
</dbReference>
<evidence type="ECO:0000259" key="3">
    <source>
        <dbReference type="Pfam" id="PF00441"/>
    </source>
</evidence>
<keyword evidence="1" id="KW-0285">Flavoprotein</keyword>
<dbReference type="GO" id="GO:0003995">
    <property type="term" value="F:acyl-CoA dehydrogenase activity"/>
    <property type="evidence" value="ECO:0007669"/>
    <property type="project" value="TreeGrafter"/>
</dbReference>
<dbReference type="GO" id="GO:0033539">
    <property type="term" value="P:fatty acid beta-oxidation using acyl-CoA dehydrogenase"/>
    <property type="evidence" value="ECO:0007669"/>
    <property type="project" value="TreeGrafter"/>
</dbReference>
<feature type="domain" description="Acyl-CoA dehydrogenase/oxidase C-terminal" evidence="3">
    <location>
        <begin position="47"/>
        <end position="99"/>
    </location>
</feature>
<dbReference type="PANTHER" id="PTHR48083">
    <property type="entry name" value="MEDIUM-CHAIN SPECIFIC ACYL-COA DEHYDROGENASE, MITOCHONDRIAL-RELATED"/>
    <property type="match status" value="1"/>
</dbReference>
<organism evidence="4">
    <name type="scientific">Arundo donax</name>
    <name type="common">Giant reed</name>
    <name type="synonym">Donax arundinaceus</name>
    <dbReference type="NCBI Taxonomy" id="35708"/>
    <lineage>
        <taxon>Eukaryota</taxon>
        <taxon>Viridiplantae</taxon>
        <taxon>Streptophyta</taxon>
        <taxon>Embryophyta</taxon>
        <taxon>Tracheophyta</taxon>
        <taxon>Spermatophyta</taxon>
        <taxon>Magnoliopsida</taxon>
        <taxon>Liliopsida</taxon>
        <taxon>Poales</taxon>
        <taxon>Poaceae</taxon>
        <taxon>PACMAD clade</taxon>
        <taxon>Arundinoideae</taxon>
        <taxon>Arundineae</taxon>
        <taxon>Arundo</taxon>
    </lineage>
</organism>
<evidence type="ECO:0000256" key="2">
    <source>
        <dbReference type="ARBA" id="ARBA00023002"/>
    </source>
</evidence>
<dbReference type="PANTHER" id="PTHR48083:SF13">
    <property type="entry name" value="ACYL-COA DEHYDROGENASE FAMILY MEMBER 11"/>
    <property type="match status" value="1"/>
</dbReference>
<dbReference type="Gene3D" id="1.20.140.10">
    <property type="entry name" value="Butyryl-CoA Dehydrogenase, subunit A, domain 3"/>
    <property type="match status" value="1"/>
</dbReference>
<keyword evidence="2" id="KW-0560">Oxidoreductase</keyword>
<dbReference type="GO" id="GO:0005737">
    <property type="term" value="C:cytoplasm"/>
    <property type="evidence" value="ECO:0007669"/>
    <property type="project" value="TreeGrafter"/>
</dbReference>
<dbReference type="InterPro" id="IPR036250">
    <property type="entry name" value="AcylCo_DH-like_C"/>
</dbReference>
<dbReference type="SUPFAM" id="SSF47203">
    <property type="entry name" value="Acyl-CoA dehydrogenase C-terminal domain-like"/>
    <property type="match status" value="1"/>
</dbReference>
<dbReference type="InterPro" id="IPR009075">
    <property type="entry name" value="AcylCo_DH/oxidase_C"/>
</dbReference>
<reference evidence="4" key="2">
    <citation type="journal article" date="2015" name="Data Brief">
        <title>Shoot transcriptome of the giant reed, Arundo donax.</title>
        <authorList>
            <person name="Barrero R.A."/>
            <person name="Guerrero F.D."/>
            <person name="Moolhuijzen P."/>
            <person name="Goolsby J.A."/>
            <person name="Tidwell J."/>
            <person name="Bellgard S.E."/>
            <person name="Bellgard M.I."/>
        </authorList>
    </citation>
    <scope>NUCLEOTIDE SEQUENCE</scope>
    <source>
        <tissue evidence="4">Shoot tissue taken approximately 20 cm above the soil surface</tissue>
    </source>
</reference>